<dbReference type="EMBL" id="JAVREP010000004">
    <property type="protein sequence ID" value="MDT0328469.1"/>
    <property type="molecule type" value="Genomic_DNA"/>
</dbReference>
<dbReference type="Proteomes" id="UP001183390">
    <property type="component" value="Unassembled WGS sequence"/>
</dbReference>
<dbReference type="InterPro" id="IPR013783">
    <property type="entry name" value="Ig-like_fold"/>
</dbReference>
<name>A0ABU2M723_9ACTN</name>
<dbReference type="RefSeq" id="WP_311511304.1">
    <property type="nucleotide sequence ID" value="NZ_JAVREP010000004.1"/>
</dbReference>
<dbReference type="InterPro" id="IPR017853">
    <property type="entry name" value="GH"/>
</dbReference>
<gene>
    <name evidence="3" type="ORF">RM479_08590</name>
</gene>
<organism evidence="3 4">
    <name type="scientific">Nocardiopsis lambiniae</name>
    <dbReference type="NCBI Taxonomy" id="3075539"/>
    <lineage>
        <taxon>Bacteria</taxon>
        <taxon>Bacillati</taxon>
        <taxon>Actinomycetota</taxon>
        <taxon>Actinomycetes</taxon>
        <taxon>Streptosporangiales</taxon>
        <taxon>Nocardiopsidaceae</taxon>
        <taxon>Nocardiopsis</taxon>
    </lineage>
</organism>
<proteinExistence type="predicted"/>
<dbReference type="Gene3D" id="3.20.20.80">
    <property type="entry name" value="Glycosidases"/>
    <property type="match status" value="1"/>
</dbReference>
<comment type="caution">
    <text evidence="3">The sequence shown here is derived from an EMBL/GenBank/DDBJ whole genome shotgun (WGS) entry which is preliminary data.</text>
</comment>
<keyword evidence="4" id="KW-1185">Reference proteome</keyword>
<dbReference type="PANTHER" id="PTHR43405">
    <property type="entry name" value="GLYCOSYL HYDROLASE DIGH"/>
    <property type="match status" value="1"/>
</dbReference>
<evidence type="ECO:0000313" key="3">
    <source>
        <dbReference type="EMBL" id="MDT0328469.1"/>
    </source>
</evidence>
<protein>
    <submittedName>
        <fullName evidence="3">Family 10 glycosylhydrolase</fullName>
    </submittedName>
</protein>
<dbReference type="Pfam" id="PF02638">
    <property type="entry name" value="GHL10"/>
    <property type="match status" value="1"/>
</dbReference>
<dbReference type="Gene3D" id="2.60.40.10">
    <property type="entry name" value="Immunoglobulins"/>
    <property type="match status" value="1"/>
</dbReference>
<dbReference type="SUPFAM" id="SSF51445">
    <property type="entry name" value="(Trans)glycosidases"/>
    <property type="match status" value="1"/>
</dbReference>
<dbReference type="InterPro" id="IPR003790">
    <property type="entry name" value="GHL10"/>
</dbReference>
<accession>A0ABU2M723</accession>
<evidence type="ECO:0000313" key="4">
    <source>
        <dbReference type="Proteomes" id="UP001183390"/>
    </source>
</evidence>
<evidence type="ECO:0000259" key="2">
    <source>
        <dbReference type="Pfam" id="PF02638"/>
    </source>
</evidence>
<sequence>MVGATGSADPGPGAALCGAADDKRQMRGAWLTTVGNIDWPSEPGLSADEQRAELDARLDEAADLGLNTVFLHVRPTTDAVYASDLEPWSRYLTGEQGGDPGYDPLEYAVAGAHERGLELHAWFNPYRVGVSSDLETLADDHPVNEHPDWMIRYGGEGFLDPGNPEVRAWVTDVIMDVVERYDIDGVHFDDFFYPYPKDGEEFDDDASWEAHGGDFDDRDDWRRDNVNRFVAGIHERVEETAPWVRFGISPFGIWRNDGSDPTGSATEGLESYAAQHADTRTWIREGTIDYVVPQLYWERGFAAADYEVLADWWANEVADTDVDLYIGQAAYRAGEPGWQGENALTDQLDHSSGIDGIDGDVYFSFTSLTEEAAEAFAHVREEYYAHPALPPLADVPADADPRVGAVRGLTATASDEGTDLTWRADDDARLYAVYRIAPEHAEIIESGGVEDVCETLTAETLLGVTGDTTWTDDSDAEGAYVVTALDRDRVEGPAGEAVDPRL</sequence>
<dbReference type="PANTHER" id="PTHR43405:SF1">
    <property type="entry name" value="GLYCOSYL HYDROLASE DIGH"/>
    <property type="match status" value="1"/>
</dbReference>
<evidence type="ECO:0000256" key="1">
    <source>
        <dbReference type="ARBA" id="ARBA00022729"/>
    </source>
</evidence>
<feature type="domain" description="Glycosyl hydrolase-like 10" evidence="2">
    <location>
        <begin position="25"/>
        <end position="336"/>
    </location>
</feature>
<dbReference type="InterPro" id="IPR052177">
    <property type="entry name" value="Divisome_Glycosyl_Hydrolase"/>
</dbReference>
<reference evidence="4" key="1">
    <citation type="submission" date="2023-07" db="EMBL/GenBank/DDBJ databases">
        <title>30 novel species of actinomycetes from the DSMZ collection.</title>
        <authorList>
            <person name="Nouioui I."/>
        </authorList>
    </citation>
    <scope>NUCLEOTIDE SEQUENCE [LARGE SCALE GENOMIC DNA]</scope>
    <source>
        <strain evidence="4">DSM 44743</strain>
    </source>
</reference>
<keyword evidence="1" id="KW-0732">Signal</keyword>